<dbReference type="SUPFAM" id="SSF57667">
    <property type="entry name" value="beta-beta-alpha zinc fingers"/>
    <property type="match status" value="3"/>
</dbReference>
<accession>A0AAV1G111</accession>
<dbReference type="Pfam" id="PF12874">
    <property type="entry name" value="zf-met"/>
    <property type="match status" value="1"/>
</dbReference>
<keyword evidence="2" id="KW-0479">Metal-binding</keyword>
<evidence type="ECO:0000313" key="11">
    <source>
        <dbReference type="Proteomes" id="UP001178508"/>
    </source>
</evidence>
<dbReference type="Gene3D" id="3.30.160.60">
    <property type="entry name" value="Classic Zinc Finger"/>
    <property type="match status" value="4"/>
</dbReference>
<evidence type="ECO:0000259" key="9">
    <source>
        <dbReference type="PROSITE" id="PS50157"/>
    </source>
</evidence>
<dbReference type="PROSITE" id="PS00028">
    <property type="entry name" value="ZINC_FINGER_C2H2_1"/>
    <property type="match status" value="5"/>
</dbReference>
<evidence type="ECO:0000256" key="8">
    <source>
        <dbReference type="SAM" id="MobiDB-lite"/>
    </source>
</evidence>
<dbReference type="EMBL" id="OY660874">
    <property type="protein sequence ID" value="CAJ1067123.1"/>
    <property type="molecule type" value="Genomic_DNA"/>
</dbReference>
<feature type="domain" description="C2H2-type" evidence="9">
    <location>
        <begin position="292"/>
        <end position="319"/>
    </location>
</feature>
<dbReference type="GO" id="GO:0008270">
    <property type="term" value="F:zinc ion binding"/>
    <property type="evidence" value="ECO:0007669"/>
    <property type="project" value="UniProtKB-KW"/>
</dbReference>
<dbReference type="Proteomes" id="UP001178508">
    <property type="component" value="Chromosome 11"/>
</dbReference>
<feature type="domain" description="C2H2-type" evidence="9">
    <location>
        <begin position="320"/>
        <end position="347"/>
    </location>
</feature>
<dbReference type="SMART" id="SM00355">
    <property type="entry name" value="ZnF_C2H2"/>
    <property type="match status" value="5"/>
</dbReference>
<evidence type="ECO:0000256" key="7">
    <source>
        <dbReference type="PROSITE-ProRule" id="PRU00042"/>
    </source>
</evidence>
<keyword evidence="3" id="KW-0677">Repeat</keyword>
<feature type="domain" description="C2H2-type" evidence="9">
    <location>
        <begin position="263"/>
        <end position="291"/>
    </location>
</feature>
<reference evidence="10" key="1">
    <citation type="submission" date="2023-08" db="EMBL/GenBank/DDBJ databases">
        <authorList>
            <person name="Alioto T."/>
            <person name="Alioto T."/>
            <person name="Gomez Garrido J."/>
        </authorList>
    </citation>
    <scope>NUCLEOTIDE SEQUENCE</scope>
</reference>
<dbReference type="PROSITE" id="PS50157">
    <property type="entry name" value="ZINC_FINGER_C2H2_2"/>
    <property type="match status" value="5"/>
</dbReference>
<keyword evidence="6" id="KW-0539">Nucleus</keyword>
<evidence type="ECO:0000256" key="2">
    <source>
        <dbReference type="ARBA" id="ARBA00022723"/>
    </source>
</evidence>
<dbReference type="Pfam" id="PF13912">
    <property type="entry name" value="zf-C2H2_6"/>
    <property type="match status" value="1"/>
</dbReference>
<feature type="domain" description="C2H2-type" evidence="9">
    <location>
        <begin position="348"/>
        <end position="374"/>
    </location>
</feature>
<evidence type="ECO:0000313" key="10">
    <source>
        <dbReference type="EMBL" id="CAJ1067123.1"/>
    </source>
</evidence>
<dbReference type="PANTHER" id="PTHR16515">
    <property type="entry name" value="PR DOMAIN ZINC FINGER PROTEIN"/>
    <property type="match status" value="1"/>
</dbReference>
<protein>
    <submittedName>
        <fullName evidence="10">Zinc finger and BTB domain-containing protein 24-like</fullName>
    </submittedName>
</protein>
<dbReference type="PANTHER" id="PTHR16515:SF66">
    <property type="entry name" value="C2H2-TYPE DOMAIN-CONTAINING PROTEIN"/>
    <property type="match status" value="1"/>
</dbReference>
<dbReference type="AlphaFoldDB" id="A0AAV1G111"/>
<evidence type="ECO:0000256" key="5">
    <source>
        <dbReference type="ARBA" id="ARBA00022833"/>
    </source>
</evidence>
<evidence type="ECO:0000256" key="4">
    <source>
        <dbReference type="ARBA" id="ARBA00022771"/>
    </source>
</evidence>
<proteinExistence type="predicted"/>
<comment type="subcellular location">
    <subcellularLocation>
        <location evidence="1">Nucleus</location>
    </subcellularLocation>
</comment>
<dbReference type="InterPro" id="IPR050331">
    <property type="entry name" value="Zinc_finger"/>
</dbReference>
<evidence type="ECO:0000256" key="1">
    <source>
        <dbReference type="ARBA" id="ARBA00004123"/>
    </source>
</evidence>
<evidence type="ECO:0000256" key="3">
    <source>
        <dbReference type="ARBA" id="ARBA00022737"/>
    </source>
</evidence>
<feature type="compositionally biased region" description="Low complexity" evidence="8">
    <location>
        <begin position="74"/>
        <end position="84"/>
    </location>
</feature>
<sequence>MASRSLLRTFVNERLTAVVEEILEVFDGTIAKYEEEAFSSRQEIERLRGLLLEFAPHQNNDSSQLPVCKEETSPEQQQCEQEPSLSLCQKDPDFSRIKEEDQELLAGHQHEEEPSLSHSPYQKKNEAGDTEPPTQPQSQNPETKPQETKALYLMLPLPSHQALVLNEGARGGRERPSAGLISNQAQANLSQTSCTASQESTHNSAAKNCCCHLCDTSFSTFNDLISHACPMNSKDTDFPCALCRESFESTESLNMHLKSHKGLKCCHVCGKNCNSVTALSEHIASHDGVKLHCCHICGKKCSRKGDFKIHMRIHTGEKPYYCSLCCKSFTHSGHLRKHMRSHTGERPHQCDVCGRGFLQSVHLKYHLGTHAQKC</sequence>
<dbReference type="GO" id="GO:0010468">
    <property type="term" value="P:regulation of gene expression"/>
    <property type="evidence" value="ECO:0007669"/>
    <property type="project" value="TreeGrafter"/>
</dbReference>
<dbReference type="FunFam" id="3.30.160.60:FF:002343">
    <property type="entry name" value="Zinc finger protein 33A"/>
    <property type="match status" value="1"/>
</dbReference>
<feature type="region of interest" description="Disordered" evidence="8">
    <location>
        <begin position="103"/>
        <end position="145"/>
    </location>
</feature>
<dbReference type="InterPro" id="IPR013087">
    <property type="entry name" value="Znf_C2H2_type"/>
</dbReference>
<dbReference type="GO" id="GO:0005634">
    <property type="term" value="C:nucleus"/>
    <property type="evidence" value="ECO:0007669"/>
    <property type="project" value="UniProtKB-SubCell"/>
</dbReference>
<evidence type="ECO:0000256" key="6">
    <source>
        <dbReference type="ARBA" id="ARBA00023242"/>
    </source>
</evidence>
<keyword evidence="4 7" id="KW-0863">Zinc-finger</keyword>
<gene>
    <name evidence="10" type="ORF">XNOV1_A019079</name>
</gene>
<feature type="region of interest" description="Disordered" evidence="8">
    <location>
        <begin position="58"/>
        <end position="87"/>
    </location>
</feature>
<dbReference type="Pfam" id="PF00096">
    <property type="entry name" value="zf-C2H2"/>
    <property type="match status" value="1"/>
</dbReference>
<keyword evidence="11" id="KW-1185">Reference proteome</keyword>
<dbReference type="InterPro" id="IPR036236">
    <property type="entry name" value="Znf_C2H2_sf"/>
</dbReference>
<organism evidence="10 11">
    <name type="scientific">Xyrichtys novacula</name>
    <name type="common">Pearly razorfish</name>
    <name type="synonym">Hemipteronotus novacula</name>
    <dbReference type="NCBI Taxonomy" id="13765"/>
    <lineage>
        <taxon>Eukaryota</taxon>
        <taxon>Metazoa</taxon>
        <taxon>Chordata</taxon>
        <taxon>Craniata</taxon>
        <taxon>Vertebrata</taxon>
        <taxon>Euteleostomi</taxon>
        <taxon>Actinopterygii</taxon>
        <taxon>Neopterygii</taxon>
        <taxon>Teleostei</taxon>
        <taxon>Neoteleostei</taxon>
        <taxon>Acanthomorphata</taxon>
        <taxon>Eupercaria</taxon>
        <taxon>Labriformes</taxon>
        <taxon>Labridae</taxon>
        <taxon>Xyrichtys</taxon>
    </lineage>
</organism>
<keyword evidence="5" id="KW-0862">Zinc</keyword>
<dbReference type="FunFam" id="3.30.160.60:FF:000624">
    <property type="entry name" value="zinc finger protein 697"/>
    <property type="match status" value="1"/>
</dbReference>
<feature type="domain" description="C2H2-type" evidence="9">
    <location>
        <begin position="238"/>
        <end position="265"/>
    </location>
</feature>
<name>A0AAV1G111_XYRNO</name>
<dbReference type="FunFam" id="3.30.160.60:FF:000446">
    <property type="entry name" value="Zinc finger protein"/>
    <property type="match status" value="1"/>
</dbReference>